<proteinExistence type="predicted"/>
<name>A0ABX0UU74_9HYPH</name>
<dbReference type="RefSeq" id="WP_166948052.1">
    <property type="nucleotide sequence ID" value="NZ_JAASQI010000001.1"/>
</dbReference>
<accession>A0ABX0UU74</accession>
<keyword evidence="4" id="KW-1185">Reference proteome</keyword>
<gene>
    <name evidence="3" type="ORF">FHS82_000322</name>
</gene>
<feature type="signal peptide" evidence="2">
    <location>
        <begin position="1"/>
        <end position="34"/>
    </location>
</feature>
<dbReference type="EMBL" id="JAASQI010000001">
    <property type="protein sequence ID" value="NIJ56509.1"/>
    <property type="molecule type" value="Genomic_DNA"/>
</dbReference>
<keyword evidence="2" id="KW-0732">Signal</keyword>
<sequence length="166" mass="17688">MKRAAILCVRIGAVVAVVLSSASLVGGTVQVAHAQASSCQKISTYLEDRKALVARINKLGKRPNPKAACSLFGSLVSNGSATLKWLESNKDWCQIPDQFIQGFKADNAKAVQIRGQACKAATQQATMEKRAREVQRQQQQQSQSPMLGGSAGDPVTGQIRIPQGAL</sequence>
<comment type="caution">
    <text evidence="3">The sequence shown here is derived from an EMBL/GenBank/DDBJ whole genome shotgun (WGS) entry which is preliminary data.</text>
</comment>
<evidence type="ECO:0000313" key="4">
    <source>
        <dbReference type="Proteomes" id="UP001429580"/>
    </source>
</evidence>
<dbReference type="Proteomes" id="UP001429580">
    <property type="component" value="Unassembled WGS sequence"/>
</dbReference>
<evidence type="ECO:0000256" key="1">
    <source>
        <dbReference type="SAM" id="MobiDB-lite"/>
    </source>
</evidence>
<protein>
    <submittedName>
        <fullName evidence="3">Uncharacterized protein</fullName>
    </submittedName>
</protein>
<feature type="chain" id="PRO_5046128568" evidence="2">
    <location>
        <begin position="35"/>
        <end position="166"/>
    </location>
</feature>
<evidence type="ECO:0000313" key="3">
    <source>
        <dbReference type="EMBL" id="NIJ56509.1"/>
    </source>
</evidence>
<feature type="region of interest" description="Disordered" evidence="1">
    <location>
        <begin position="128"/>
        <end position="166"/>
    </location>
</feature>
<organism evidence="3 4">
    <name type="scientific">Pseudochelatococcus lubricantis</name>
    <dbReference type="NCBI Taxonomy" id="1538102"/>
    <lineage>
        <taxon>Bacteria</taxon>
        <taxon>Pseudomonadati</taxon>
        <taxon>Pseudomonadota</taxon>
        <taxon>Alphaproteobacteria</taxon>
        <taxon>Hyphomicrobiales</taxon>
        <taxon>Chelatococcaceae</taxon>
        <taxon>Pseudochelatococcus</taxon>
    </lineage>
</organism>
<reference evidence="3 4" key="1">
    <citation type="submission" date="2020-03" db="EMBL/GenBank/DDBJ databases">
        <title>Genomic Encyclopedia of Type Strains, Phase IV (KMG-IV): sequencing the most valuable type-strain genomes for metagenomic binning, comparative biology and taxonomic classification.</title>
        <authorList>
            <person name="Goeker M."/>
        </authorList>
    </citation>
    <scope>NUCLEOTIDE SEQUENCE [LARGE SCALE GENOMIC DNA]</scope>
    <source>
        <strain evidence="3 4">DSM 103870</strain>
    </source>
</reference>
<evidence type="ECO:0000256" key="2">
    <source>
        <dbReference type="SAM" id="SignalP"/>
    </source>
</evidence>